<dbReference type="OrthoDB" id="8635520at2"/>
<dbReference type="PRINTS" id="PR00598">
    <property type="entry name" value="HTHMARR"/>
</dbReference>
<dbReference type="GO" id="GO:0003700">
    <property type="term" value="F:DNA-binding transcription factor activity"/>
    <property type="evidence" value="ECO:0007669"/>
    <property type="project" value="InterPro"/>
</dbReference>
<protein>
    <submittedName>
        <fullName evidence="2">MarR family transcriptional regulator</fullName>
    </submittedName>
</protein>
<dbReference type="PANTHER" id="PTHR33164">
    <property type="entry name" value="TRANSCRIPTIONAL REGULATOR, MARR FAMILY"/>
    <property type="match status" value="1"/>
</dbReference>
<dbReference type="PROSITE" id="PS50995">
    <property type="entry name" value="HTH_MARR_2"/>
    <property type="match status" value="1"/>
</dbReference>
<dbReference type="Proteomes" id="UP000473014">
    <property type="component" value="Unassembled WGS sequence"/>
</dbReference>
<evidence type="ECO:0000259" key="1">
    <source>
        <dbReference type="PROSITE" id="PS50995"/>
    </source>
</evidence>
<dbReference type="EMBL" id="WIXO01000001">
    <property type="protein sequence ID" value="MTE20077.1"/>
    <property type="molecule type" value="Genomic_DNA"/>
</dbReference>
<comment type="caution">
    <text evidence="2">The sequence shown here is derived from an EMBL/GenBank/DDBJ whole genome shotgun (WGS) entry which is preliminary data.</text>
</comment>
<dbReference type="AlphaFoldDB" id="A0A6G2BCS7"/>
<dbReference type="InterPro" id="IPR039422">
    <property type="entry name" value="MarR/SlyA-like"/>
</dbReference>
<dbReference type="InterPro" id="IPR036390">
    <property type="entry name" value="WH_DNA-bd_sf"/>
</dbReference>
<gene>
    <name evidence="2" type="ORF">F0L17_13300</name>
</gene>
<accession>A0A6G2BCS7</accession>
<keyword evidence="3" id="KW-1185">Reference proteome</keyword>
<sequence length="165" mass="18221">MGTTRWLDDEEQRTWRAFLGATQRVREELDRQLQHDAGMPLAYYQILAMLSEAPDRTLTMSRLARTTRSSASRLSHAVAKLEAKGWVSRCQHPADHRTTLATLTDEGFAELESVAPGHVAQVRRSLFDHLTPEQTAQLHAICRAVLGDGSGEAPPSPPPPSSPSE</sequence>
<dbReference type="RefSeq" id="WP_155071248.1">
    <property type="nucleotide sequence ID" value="NZ_WIXO01000001.1"/>
</dbReference>
<evidence type="ECO:0000313" key="2">
    <source>
        <dbReference type="EMBL" id="MTE20077.1"/>
    </source>
</evidence>
<proteinExistence type="predicted"/>
<evidence type="ECO:0000313" key="3">
    <source>
        <dbReference type="Proteomes" id="UP000473014"/>
    </source>
</evidence>
<dbReference type="PANTHER" id="PTHR33164:SF99">
    <property type="entry name" value="MARR FAMILY REGULATORY PROTEIN"/>
    <property type="match status" value="1"/>
</dbReference>
<dbReference type="GO" id="GO:0006950">
    <property type="term" value="P:response to stress"/>
    <property type="evidence" value="ECO:0007669"/>
    <property type="project" value="TreeGrafter"/>
</dbReference>
<name>A0A6G2BCS7_9ACTN</name>
<dbReference type="SUPFAM" id="SSF46785">
    <property type="entry name" value="Winged helix' DNA-binding domain"/>
    <property type="match status" value="1"/>
</dbReference>
<dbReference type="SMART" id="SM00347">
    <property type="entry name" value="HTH_MARR"/>
    <property type="match status" value="1"/>
</dbReference>
<dbReference type="InterPro" id="IPR036388">
    <property type="entry name" value="WH-like_DNA-bd_sf"/>
</dbReference>
<organism evidence="2 3">
    <name type="scientific">Streptomyces taklimakanensis</name>
    <dbReference type="NCBI Taxonomy" id="2569853"/>
    <lineage>
        <taxon>Bacteria</taxon>
        <taxon>Bacillati</taxon>
        <taxon>Actinomycetota</taxon>
        <taxon>Actinomycetes</taxon>
        <taxon>Kitasatosporales</taxon>
        <taxon>Streptomycetaceae</taxon>
        <taxon>Streptomyces</taxon>
    </lineage>
</organism>
<reference evidence="2 3" key="1">
    <citation type="submission" date="2019-11" db="EMBL/GenBank/DDBJ databases">
        <authorList>
            <person name="Yuan L."/>
        </authorList>
    </citation>
    <scope>NUCLEOTIDE SEQUENCE [LARGE SCALE GENOMIC DNA]</scope>
    <source>
        <strain evidence="2 3">TRM43335</strain>
    </source>
</reference>
<dbReference type="Pfam" id="PF12802">
    <property type="entry name" value="MarR_2"/>
    <property type="match status" value="1"/>
</dbReference>
<dbReference type="InterPro" id="IPR000835">
    <property type="entry name" value="HTH_MarR-typ"/>
</dbReference>
<feature type="domain" description="HTH marR-type" evidence="1">
    <location>
        <begin position="11"/>
        <end position="147"/>
    </location>
</feature>
<dbReference type="Gene3D" id="1.10.10.10">
    <property type="entry name" value="Winged helix-like DNA-binding domain superfamily/Winged helix DNA-binding domain"/>
    <property type="match status" value="1"/>
</dbReference>